<keyword evidence="2" id="KW-1185">Reference proteome</keyword>
<dbReference type="STRING" id="520822.A0A151I4D8"/>
<dbReference type="Proteomes" id="UP000078540">
    <property type="component" value="Unassembled WGS sequence"/>
</dbReference>
<protein>
    <submittedName>
        <fullName evidence="1">Uncharacterized protein</fullName>
    </submittedName>
</protein>
<evidence type="ECO:0000313" key="1">
    <source>
        <dbReference type="EMBL" id="KYM85592.1"/>
    </source>
</evidence>
<proteinExistence type="predicted"/>
<dbReference type="AlphaFoldDB" id="A0A151I4D8"/>
<accession>A0A151I4D8</accession>
<evidence type="ECO:0000313" key="2">
    <source>
        <dbReference type="Proteomes" id="UP000078540"/>
    </source>
</evidence>
<organism evidence="1 2">
    <name type="scientific">Atta colombica</name>
    <dbReference type="NCBI Taxonomy" id="520822"/>
    <lineage>
        <taxon>Eukaryota</taxon>
        <taxon>Metazoa</taxon>
        <taxon>Ecdysozoa</taxon>
        <taxon>Arthropoda</taxon>
        <taxon>Hexapoda</taxon>
        <taxon>Insecta</taxon>
        <taxon>Pterygota</taxon>
        <taxon>Neoptera</taxon>
        <taxon>Endopterygota</taxon>
        <taxon>Hymenoptera</taxon>
        <taxon>Apocrita</taxon>
        <taxon>Aculeata</taxon>
        <taxon>Formicoidea</taxon>
        <taxon>Formicidae</taxon>
        <taxon>Myrmicinae</taxon>
        <taxon>Atta</taxon>
    </lineage>
</organism>
<sequence length="159" mass="17403">MIYHLKSSLIDVVLRCASNTTSKTRSTMIDSETSVRTDMSSPLSPFFAPQKVQRLPRTLGRDGEYSIPIFLFLPEKCDSVTKGQERLISRIHSTPLASTHCITGWTTIKGKDTAIPGDIPGMGGASTPADSDYGDSVCVAGTLGSKSDFDRRKKKRYLQ</sequence>
<dbReference type="EMBL" id="KQ976451">
    <property type="protein sequence ID" value="KYM85592.1"/>
    <property type="molecule type" value="Genomic_DNA"/>
</dbReference>
<reference evidence="1 2" key="1">
    <citation type="submission" date="2015-09" db="EMBL/GenBank/DDBJ databases">
        <title>Atta colombica WGS genome.</title>
        <authorList>
            <person name="Nygaard S."/>
            <person name="Hu H."/>
            <person name="Boomsma J."/>
            <person name="Zhang G."/>
        </authorList>
    </citation>
    <scope>NUCLEOTIDE SEQUENCE [LARGE SCALE GENOMIC DNA]</scope>
    <source>
        <strain evidence="1">Treedump-2</strain>
        <tissue evidence="1">Whole body</tissue>
    </source>
</reference>
<name>A0A151I4D8_9HYME</name>
<gene>
    <name evidence="1" type="ORF">ALC53_04529</name>
</gene>